<dbReference type="Proteomes" id="UP000273977">
    <property type="component" value="Unassembled WGS sequence"/>
</dbReference>
<dbReference type="FunFam" id="3.40.50.300:FF:000020">
    <property type="entry name" value="Amino acid ABC transporter ATP-binding component"/>
    <property type="match status" value="1"/>
</dbReference>
<protein>
    <submittedName>
        <fullName evidence="8">Amino acid ABC transporter ATP-binding protein</fullName>
    </submittedName>
</protein>
<dbReference type="InterPro" id="IPR003439">
    <property type="entry name" value="ABC_transporter-like_ATP-bd"/>
</dbReference>
<keyword evidence="3" id="KW-1003">Cell membrane</keyword>
<dbReference type="RefSeq" id="WP_123780923.1">
    <property type="nucleotide sequence ID" value="NZ_RKMG01000028.1"/>
</dbReference>
<dbReference type="Pfam" id="PF00005">
    <property type="entry name" value="ABC_tran"/>
    <property type="match status" value="1"/>
</dbReference>
<gene>
    <name evidence="8" type="ORF">EF384_07920</name>
</gene>
<keyword evidence="9" id="KW-1185">Reference proteome</keyword>
<feature type="domain" description="ABC transporter" evidence="7">
    <location>
        <begin position="2"/>
        <end position="240"/>
    </location>
</feature>
<keyword evidence="4" id="KW-0547">Nucleotide-binding</keyword>
<organism evidence="8 9">
    <name type="scientific">Aerococcus agrisoli</name>
    <dbReference type="NCBI Taxonomy" id="2487350"/>
    <lineage>
        <taxon>Bacteria</taxon>
        <taxon>Bacillati</taxon>
        <taxon>Bacillota</taxon>
        <taxon>Bacilli</taxon>
        <taxon>Lactobacillales</taxon>
        <taxon>Aerococcaceae</taxon>
        <taxon>Aerococcus</taxon>
    </lineage>
</organism>
<dbReference type="AlphaFoldDB" id="A0A3N4G3W4"/>
<keyword evidence="6" id="KW-0472">Membrane</keyword>
<name>A0A3N4G3W4_9LACT</name>
<evidence type="ECO:0000313" key="9">
    <source>
        <dbReference type="Proteomes" id="UP000273977"/>
    </source>
</evidence>
<proteinExistence type="predicted"/>
<evidence type="ECO:0000256" key="1">
    <source>
        <dbReference type="ARBA" id="ARBA00004202"/>
    </source>
</evidence>
<dbReference type="InterPro" id="IPR017871">
    <property type="entry name" value="ABC_transporter-like_CS"/>
</dbReference>
<comment type="subcellular location">
    <subcellularLocation>
        <location evidence="1">Cell membrane</location>
        <topology evidence="1">Peripheral membrane protein</topology>
    </subcellularLocation>
</comment>
<dbReference type="SUPFAM" id="SSF52540">
    <property type="entry name" value="P-loop containing nucleoside triphosphate hydrolases"/>
    <property type="match status" value="1"/>
</dbReference>
<dbReference type="EMBL" id="RKMG01000028">
    <property type="protein sequence ID" value="RPA57592.1"/>
    <property type="molecule type" value="Genomic_DNA"/>
</dbReference>
<dbReference type="InterPro" id="IPR003593">
    <property type="entry name" value="AAA+_ATPase"/>
</dbReference>
<dbReference type="GO" id="GO:0015424">
    <property type="term" value="F:ABC-type amino acid transporter activity"/>
    <property type="evidence" value="ECO:0007669"/>
    <property type="project" value="InterPro"/>
</dbReference>
<dbReference type="GO" id="GO:0005886">
    <property type="term" value="C:plasma membrane"/>
    <property type="evidence" value="ECO:0007669"/>
    <property type="project" value="UniProtKB-SubCell"/>
</dbReference>
<dbReference type="OrthoDB" id="1679618at2"/>
<dbReference type="PROSITE" id="PS50893">
    <property type="entry name" value="ABC_TRANSPORTER_2"/>
    <property type="match status" value="1"/>
</dbReference>
<reference evidence="8 9" key="1">
    <citation type="submission" date="2018-11" db="EMBL/GenBank/DDBJ databases">
        <title>Aerococcus sp. SJQ22, whole genome shotgun sequence.</title>
        <authorList>
            <person name="Sun L."/>
            <person name="Gao X."/>
            <person name="Chen W."/>
            <person name="Huang K."/>
        </authorList>
    </citation>
    <scope>NUCLEOTIDE SEQUENCE [LARGE SCALE GENOMIC DNA]</scope>
    <source>
        <strain evidence="8 9">SJQ22</strain>
    </source>
</reference>
<dbReference type="InterPro" id="IPR050086">
    <property type="entry name" value="MetN_ABC_transporter-like"/>
</dbReference>
<dbReference type="CDD" id="cd03262">
    <property type="entry name" value="ABC_HisP_GlnQ"/>
    <property type="match status" value="1"/>
</dbReference>
<keyword evidence="5 8" id="KW-0067">ATP-binding</keyword>
<dbReference type="GO" id="GO:0016887">
    <property type="term" value="F:ATP hydrolysis activity"/>
    <property type="evidence" value="ECO:0007669"/>
    <property type="project" value="InterPro"/>
</dbReference>
<sequence>MIEIRNLQKAFSGTQVLKDISFDVKEGEVVAIIGPSGSGKSTLLRCLNYLEQPDGGHIQIDEVVVDTTKASKQDILNLRKQTSMVFQHYNLFKNKTALENVTYSLEVTKGYSKEDAKKRGLALLKQVGLESKADVYPVTLSGGQQQRVGIARAVAVNPKVILFDEPTSSLDPEWVGEVLKVISDIAREENATMIIVTHEMQFAKDVADKVIFMSDGYIVEEGTPEQVLDHPQHERTKQFLQKTLVNVGELA</sequence>
<evidence type="ECO:0000256" key="3">
    <source>
        <dbReference type="ARBA" id="ARBA00022475"/>
    </source>
</evidence>
<dbReference type="PANTHER" id="PTHR43166:SF35">
    <property type="entry name" value="L-CYSTINE IMPORT ATP-BINDING PROTEIN TCYN"/>
    <property type="match status" value="1"/>
</dbReference>
<evidence type="ECO:0000256" key="5">
    <source>
        <dbReference type="ARBA" id="ARBA00022840"/>
    </source>
</evidence>
<comment type="caution">
    <text evidence="8">The sequence shown here is derived from an EMBL/GenBank/DDBJ whole genome shotgun (WGS) entry which is preliminary data.</text>
</comment>
<dbReference type="InterPro" id="IPR030679">
    <property type="entry name" value="ABC_ATPase_HisP-typ"/>
</dbReference>
<evidence type="ECO:0000256" key="2">
    <source>
        <dbReference type="ARBA" id="ARBA00022448"/>
    </source>
</evidence>
<dbReference type="InterPro" id="IPR027417">
    <property type="entry name" value="P-loop_NTPase"/>
</dbReference>
<keyword evidence="2" id="KW-0813">Transport</keyword>
<evidence type="ECO:0000259" key="7">
    <source>
        <dbReference type="PROSITE" id="PS50893"/>
    </source>
</evidence>
<dbReference type="Gene3D" id="3.40.50.300">
    <property type="entry name" value="P-loop containing nucleotide triphosphate hydrolases"/>
    <property type="match status" value="1"/>
</dbReference>
<dbReference type="PIRSF" id="PIRSF039085">
    <property type="entry name" value="ABC_ATPase_HisP"/>
    <property type="match status" value="1"/>
</dbReference>
<evidence type="ECO:0000256" key="4">
    <source>
        <dbReference type="ARBA" id="ARBA00022741"/>
    </source>
</evidence>
<evidence type="ECO:0000256" key="6">
    <source>
        <dbReference type="ARBA" id="ARBA00023136"/>
    </source>
</evidence>
<dbReference type="PANTHER" id="PTHR43166">
    <property type="entry name" value="AMINO ACID IMPORT ATP-BINDING PROTEIN"/>
    <property type="match status" value="1"/>
</dbReference>
<dbReference type="PROSITE" id="PS00211">
    <property type="entry name" value="ABC_TRANSPORTER_1"/>
    <property type="match status" value="1"/>
</dbReference>
<dbReference type="GO" id="GO:0005524">
    <property type="term" value="F:ATP binding"/>
    <property type="evidence" value="ECO:0007669"/>
    <property type="project" value="UniProtKB-KW"/>
</dbReference>
<dbReference type="SMART" id="SM00382">
    <property type="entry name" value="AAA"/>
    <property type="match status" value="1"/>
</dbReference>
<evidence type="ECO:0000313" key="8">
    <source>
        <dbReference type="EMBL" id="RPA57592.1"/>
    </source>
</evidence>
<accession>A0A3N4G3W4</accession>